<dbReference type="Proteomes" id="UP000256695">
    <property type="component" value="Unassembled WGS sequence"/>
</dbReference>
<keyword evidence="1" id="KW-1133">Transmembrane helix</keyword>
<gene>
    <name evidence="2" type="ORF">CQA57_07900</name>
</gene>
<keyword evidence="3" id="KW-1185">Reference proteome</keyword>
<proteinExistence type="predicted"/>
<comment type="caution">
    <text evidence="2">The sequence shown here is derived from an EMBL/GenBank/DDBJ whole genome shotgun (WGS) entry which is preliminary data.</text>
</comment>
<keyword evidence="1" id="KW-0812">Transmembrane</keyword>
<keyword evidence="1" id="KW-0472">Membrane</keyword>
<reference evidence="2 3" key="1">
    <citation type="submission" date="2018-04" db="EMBL/GenBank/DDBJ databases">
        <title>Novel Campyloabacter and Helicobacter Species and Strains.</title>
        <authorList>
            <person name="Mannion A.J."/>
            <person name="Shen Z."/>
            <person name="Fox J.G."/>
        </authorList>
    </citation>
    <scope>NUCLEOTIDE SEQUENCE [LARGE SCALE GENOMIC DNA]</scope>
    <source>
        <strain evidence="2 3">MIT 04-9362</strain>
    </source>
</reference>
<organism evidence="2 3">
    <name type="scientific">Helicobacter anseris</name>
    <dbReference type="NCBI Taxonomy" id="375926"/>
    <lineage>
        <taxon>Bacteria</taxon>
        <taxon>Pseudomonadati</taxon>
        <taxon>Campylobacterota</taxon>
        <taxon>Epsilonproteobacteria</taxon>
        <taxon>Campylobacterales</taxon>
        <taxon>Helicobacteraceae</taxon>
        <taxon>Helicobacter</taxon>
    </lineage>
</organism>
<name>A0A3D8J1C1_9HELI</name>
<accession>A0A3D8J1C1</accession>
<evidence type="ECO:0000256" key="1">
    <source>
        <dbReference type="SAM" id="Phobius"/>
    </source>
</evidence>
<evidence type="ECO:0000313" key="2">
    <source>
        <dbReference type="EMBL" id="RDU71288.1"/>
    </source>
</evidence>
<evidence type="ECO:0000313" key="3">
    <source>
        <dbReference type="Proteomes" id="UP000256695"/>
    </source>
</evidence>
<dbReference type="EMBL" id="NXLX01000031">
    <property type="protein sequence ID" value="RDU71288.1"/>
    <property type="molecule type" value="Genomic_DNA"/>
</dbReference>
<feature type="non-terminal residue" evidence="2">
    <location>
        <position position="132"/>
    </location>
</feature>
<dbReference type="AlphaFoldDB" id="A0A3D8J1C1"/>
<sequence length="132" mass="15782">MKVIGILVLAFILLWLWNLGVFTYLMPKVIAKEKLSKEYGGVYVFYPEFREEIKKRERERDELAEKLRDEITSDPRQIKDSDGKMKTIYAWDFTRINEALPQILSNGCKYHNQAFAPYNVIFEPYYEKIKEF</sequence>
<protein>
    <submittedName>
        <fullName evidence="2">Uncharacterized protein</fullName>
    </submittedName>
</protein>
<feature type="transmembrane region" description="Helical" evidence="1">
    <location>
        <begin position="6"/>
        <end position="27"/>
    </location>
</feature>